<dbReference type="AlphaFoldDB" id="A0A6N9NKK5"/>
<dbReference type="RefSeq" id="WP_160633402.1">
    <property type="nucleotide sequence ID" value="NZ_WWNE01000007.1"/>
</dbReference>
<dbReference type="NCBIfam" id="NF047658">
    <property type="entry name" value="HYC_CC_PP"/>
    <property type="match status" value="1"/>
</dbReference>
<protein>
    <submittedName>
        <fullName evidence="1">Uncharacterized protein</fullName>
    </submittedName>
</protein>
<dbReference type="InterPro" id="IPR058060">
    <property type="entry name" value="HYC_CC_PP"/>
</dbReference>
<gene>
    <name evidence="1" type="ORF">GQN54_10020</name>
</gene>
<reference evidence="1 2" key="1">
    <citation type="submission" date="2019-12" db="EMBL/GenBank/DDBJ databases">
        <authorList>
            <person name="Zhao J."/>
        </authorList>
    </citation>
    <scope>NUCLEOTIDE SEQUENCE [LARGE SCALE GENOMIC DNA]</scope>
    <source>
        <strain evidence="1 2">S-15</strain>
    </source>
</reference>
<comment type="caution">
    <text evidence="1">The sequence shown here is derived from an EMBL/GenBank/DDBJ whole genome shotgun (WGS) entry which is preliminary data.</text>
</comment>
<dbReference type="Proteomes" id="UP000470771">
    <property type="component" value="Unassembled WGS sequence"/>
</dbReference>
<sequence length="134" mass="15078">MKAILSIFLMLEVLFSSMSITVNMHYCLGELADIAFLEEAEVCSFEKYFGTSTPKDGLAFKNKSCCGSESYVIHGQNHETTLKSETKTADFAIAIRDLPHLLENIRESLILTPNHLNSVLIESSIFLRIQSFRL</sequence>
<dbReference type="Pfam" id="PF26622">
    <property type="entry name" value="DUF8199"/>
    <property type="match status" value="1"/>
</dbReference>
<name>A0A6N9NKK5_9FLAO</name>
<accession>A0A6N9NKK5</accession>
<dbReference type="EMBL" id="WWNE01000007">
    <property type="protein sequence ID" value="NBG66453.1"/>
    <property type="molecule type" value="Genomic_DNA"/>
</dbReference>
<evidence type="ECO:0000313" key="1">
    <source>
        <dbReference type="EMBL" id="NBG66453.1"/>
    </source>
</evidence>
<organism evidence="1 2">
    <name type="scientific">Acidiluteibacter ferrifornacis</name>
    <dbReference type="NCBI Taxonomy" id="2692424"/>
    <lineage>
        <taxon>Bacteria</taxon>
        <taxon>Pseudomonadati</taxon>
        <taxon>Bacteroidota</taxon>
        <taxon>Flavobacteriia</taxon>
        <taxon>Flavobacteriales</taxon>
        <taxon>Cryomorphaceae</taxon>
        <taxon>Acidiluteibacter</taxon>
    </lineage>
</organism>
<dbReference type="InterPro" id="IPR058512">
    <property type="entry name" value="DUF8199"/>
</dbReference>
<evidence type="ECO:0000313" key="2">
    <source>
        <dbReference type="Proteomes" id="UP000470771"/>
    </source>
</evidence>
<keyword evidence="2" id="KW-1185">Reference proteome</keyword>
<proteinExistence type="predicted"/>